<feature type="domain" description="DUF2786" evidence="1">
    <location>
        <begin position="8"/>
        <end position="48"/>
    </location>
</feature>
<comment type="caution">
    <text evidence="3">The sequence shown here is derived from an EMBL/GenBank/DDBJ whole genome shotgun (WGS) entry which is preliminary data.</text>
</comment>
<accession>A0A0F9QPR4</accession>
<proteinExistence type="predicted"/>
<dbReference type="InterPro" id="IPR055592">
    <property type="entry name" value="DUF7168"/>
</dbReference>
<gene>
    <name evidence="3" type="ORF">LCGC14_0747890</name>
</gene>
<reference evidence="3" key="1">
    <citation type="journal article" date="2015" name="Nature">
        <title>Complex archaea that bridge the gap between prokaryotes and eukaryotes.</title>
        <authorList>
            <person name="Spang A."/>
            <person name="Saw J.H."/>
            <person name="Jorgensen S.L."/>
            <person name="Zaremba-Niedzwiedzka K."/>
            <person name="Martijn J."/>
            <person name="Lind A.E."/>
            <person name="van Eijk R."/>
            <person name="Schleper C."/>
            <person name="Guy L."/>
            <person name="Ettema T.J."/>
        </authorList>
    </citation>
    <scope>NUCLEOTIDE SEQUENCE</scope>
</reference>
<name>A0A0F9QPR4_9ZZZZ</name>
<dbReference type="AlphaFoldDB" id="A0A0F9QPR4"/>
<dbReference type="EMBL" id="LAZR01001789">
    <property type="protein sequence ID" value="KKN39007.1"/>
    <property type="molecule type" value="Genomic_DNA"/>
</dbReference>
<dbReference type="Pfam" id="PF23771">
    <property type="entry name" value="DUF7168"/>
    <property type="match status" value="1"/>
</dbReference>
<feature type="domain" description="DUF7168" evidence="2">
    <location>
        <begin position="82"/>
        <end position="182"/>
    </location>
</feature>
<evidence type="ECO:0000259" key="1">
    <source>
        <dbReference type="Pfam" id="PF10979"/>
    </source>
</evidence>
<dbReference type="InterPro" id="IPR024498">
    <property type="entry name" value="DUF2786"/>
</dbReference>
<organism evidence="3">
    <name type="scientific">marine sediment metagenome</name>
    <dbReference type="NCBI Taxonomy" id="412755"/>
    <lineage>
        <taxon>unclassified sequences</taxon>
        <taxon>metagenomes</taxon>
        <taxon>ecological metagenomes</taxon>
    </lineage>
</organism>
<sequence>MPEETENKLLNRISNLLTLADKDRNSSENEAANALRKAQLLMTESGISLADVEIFDDSEVGMGDGLEWGKSCGMDINDGSTAWEKTMAHAVSHITTTTFIIARGKRINNAGNVRNYTKFLFYGHVADTQMAAALFPIMRKMARRFARRKIGDGWDIRHRSYCQGFAKTCFERAQVEFTEEETGGQAGKFELVVRRKRTWLEEQGEKEGWSTLRSRGKRVHVGSFLMGEKDGRDVDLGVDNKIE</sequence>
<protein>
    <submittedName>
        <fullName evidence="3">Uncharacterized protein</fullName>
    </submittedName>
</protein>
<evidence type="ECO:0000259" key="2">
    <source>
        <dbReference type="Pfam" id="PF23771"/>
    </source>
</evidence>
<evidence type="ECO:0000313" key="3">
    <source>
        <dbReference type="EMBL" id="KKN39007.1"/>
    </source>
</evidence>
<dbReference type="Pfam" id="PF10979">
    <property type="entry name" value="DUF2786"/>
    <property type="match status" value="1"/>
</dbReference>